<dbReference type="EMBL" id="KV784354">
    <property type="protein sequence ID" value="OEU20936.1"/>
    <property type="molecule type" value="Genomic_DNA"/>
</dbReference>
<evidence type="ECO:0000313" key="2">
    <source>
        <dbReference type="EMBL" id="OEU20936.1"/>
    </source>
</evidence>
<dbReference type="InterPro" id="IPR005114">
    <property type="entry name" value="Helicase_assoc"/>
</dbReference>
<evidence type="ECO:0000259" key="1">
    <source>
        <dbReference type="Pfam" id="PF03457"/>
    </source>
</evidence>
<dbReference type="PANTHER" id="PTHR33418:SF1">
    <property type="entry name" value="HELICASE-ASSOCIATED DOMAIN-CONTAINING PROTEIN"/>
    <property type="match status" value="1"/>
</dbReference>
<proteinExistence type="predicted"/>
<sequence>MGIIDQHTTVSTAPLTDKTKHTFEERLAQLADYKKNNGHCNVPRSYKGYRNLADWVSHMRTQYKHCKQNKLSPMTKERISALEKLDFEWKLYFTFEDRLVQLADYKQKFGDCHVPKKGYGFGNLGIWLINQRHYCKLYKENKRSSMTKERICALEKLDYKWLVEQSHVPAMISLLPQKESGDNEVICAAPSVPFLLEVPPTDTIIVIDDEEDPIECEDNDHEFYESDGDCWVI</sequence>
<gene>
    <name evidence="2" type="ORF">FRACYDRAFT_180503</name>
</gene>
<dbReference type="PANTHER" id="PTHR33418">
    <property type="entry name" value="HELICASE-ASSOCIATED"/>
    <property type="match status" value="1"/>
</dbReference>
<protein>
    <recommendedName>
        <fullName evidence="1">Helicase-associated domain-containing protein</fullName>
    </recommendedName>
</protein>
<keyword evidence="3" id="KW-1185">Reference proteome</keyword>
<name>A0A1E7FS11_9STRA</name>
<feature type="domain" description="Helicase-associated" evidence="1">
    <location>
        <begin position="21"/>
        <end position="87"/>
    </location>
</feature>
<reference evidence="2 3" key="1">
    <citation type="submission" date="2016-09" db="EMBL/GenBank/DDBJ databases">
        <title>Extensive genetic diversity and differential bi-allelic expression allows diatom success in the polar Southern Ocean.</title>
        <authorList>
            <consortium name="DOE Joint Genome Institute"/>
            <person name="Mock T."/>
            <person name="Otillar R.P."/>
            <person name="Strauss J."/>
            <person name="Dupont C."/>
            <person name="Frickenhaus S."/>
            <person name="Maumus F."/>
            <person name="Mcmullan M."/>
            <person name="Sanges R."/>
            <person name="Schmutz J."/>
            <person name="Toseland A."/>
            <person name="Valas R."/>
            <person name="Veluchamy A."/>
            <person name="Ward B.J."/>
            <person name="Allen A."/>
            <person name="Barry K."/>
            <person name="Falciatore A."/>
            <person name="Ferrante M."/>
            <person name="Fortunato A.E."/>
            <person name="Gloeckner G."/>
            <person name="Gruber A."/>
            <person name="Hipkin R."/>
            <person name="Janech M."/>
            <person name="Kroth P."/>
            <person name="Leese F."/>
            <person name="Lindquist E."/>
            <person name="Lyon B.R."/>
            <person name="Martin J."/>
            <person name="Mayer C."/>
            <person name="Parker M."/>
            <person name="Quesneville H."/>
            <person name="Raymond J."/>
            <person name="Uhlig C."/>
            <person name="Valentin K.U."/>
            <person name="Worden A.Z."/>
            <person name="Armbrust E.V."/>
            <person name="Bowler C."/>
            <person name="Green B."/>
            <person name="Moulton V."/>
            <person name="Van Oosterhout C."/>
            <person name="Grigoriev I."/>
        </authorList>
    </citation>
    <scope>NUCLEOTIDE SEQUENCE [LARGE SCALE GENOMIC DNA]</scope>
    <source>
        <strain evidence="2 3">CCMP1102</strain>
    </source>
</reference>
<organism evidence="2 3">
    <name type="scientific">Fragilariopsis cylindrus CCMP1102</name>
    <dbReference type="NCBI Taxonomy" id="635003"/>
    <lineage>
        <taxon>Eukaryota</taxon>
        <taxon>Sar</taxon>
        <taxon>Stramenopiles</taxon>
        <taxon>Ochrophyta</taxon>
        <taxon>Bacillariophyta</taxon>
        <taxon>Bacillariophyceae</taxon>
        <taxon>Bacillariophycidae</taxon>
        <taxon>Bacillariales</taxon>
        <taxon>Bacillariaceae</taxon>
        <taxon>Fragilariopsis</taxon>
    </lineage>
</organism>
<dbReference type="AlphaFoldDB" id="A0A1E7FS11"/>
<evidence type="ECO:0000313" key="3">
    <source>
        <dbReference type="Proteomes" id="UP000095751"/>
    </source>
</evidence>
<dbReference type="Proteomes" id="UP000095751">
    <property type="component" value="Unassembled WGS sequence"/>
</dbReference>
<dbReference type="KEGG" id="fcy:FRACYDRAFT_180503"/>
<dbReference type="Pfam" id="PF03457">
    <property type="entry name" value="HA"/>
    <property type="match status" value="2"/>
</dbReference>
<feature type="domain" description="Helicase-associated" evidence="1">
    <location>
        <begin position="94"/>
        <end position="158"/>
    </location>
</feature>
<dbReference type="InParanoid" id="A0A1E7FS11"/>
<dbReference type="Gene3D" id="6.10.140.530">
    <property type="match status" value="2"/>
</dbReference>
<accession>A0A1E7FS11</accession>